<dbReference type="EMBL" id="NCKV01024797">
    <property type="protein sequence ID" value="RWS19574.1"/>
    <property type="molecule type" value="Genomic_DNA"/>
</dbReference>
<organism evidence="2 3">
    <name type="scientific">Leptotrombidium deliense</name>
    <dbReference type="NCBI Taxonomy" id="299467"/>
    <lineage>
        <taxon>Eukaryota</taxon>
        <taxon>Metazoa</taxon>
        <taxon>Ecdysozoa</taxon>
        <taxon>Arthropoda</taxon>
        <taxon>Chelicerata</taxon>
        <taxon>Arachnida</taxon>
        <taxon>Acari</taxon>
        <taxon>Acariformes</taxon>
        <taxon>Trombidiformes</taxon>
        <taxon>Prostigmata</taxon>
        <taxon>Anystina</taxon>
        <taxon>Parasitengona</taxon>
        <taxon>Trombiculoidea</taxon>
        <taxon>Trombiculidae</taxon>
        <taxon>Leptotrombidium</taxon>
    </lineage>
</organism>
<reference evidence="2 3" key="1">
    <citation type="journal article" date="2018" name="Gigascience">
        <title>Genomes of trombidid mites reveal novel predicted allergens and laterally-transferred genes associated with secondary metabolism.</title>
        <authorList>
            <person name="Dong X."/>
            <person name="Chaisiri K."/>
            <person name="Xia D."/>
            <person name="Armstrong S.D."/>
            <person name="Fang Y."/>
            <person name="Donnelly M.J."/>
            <person name="Kadowaki T."/>
            <person name="McGarry J.W."/>
            <person name="Darby A.C."/>
            <person name="Makepeace B.L."/>
        </authorList>
    </citation>
    <scope>NUCLEOTIDE SEQUENCE [LARGE SCALE GENOMIC DNA]</scope>
    <source>
        <strain evidence="2">UoL-UT</strain>
    </source>
</reference>
<keyword evidence="2" id="KW-0067">ATP-binding</keyword>
<dbReference type="PANTHER" id="PTHR43038:SF3">
    <property type="entry name" value="ABC TRANSPORTER G FAMILY MEMBER 20 ISOFORM X1"/>
    <property type="match status" value="1"/>
</dbReference>
<name>A0A443RWL5_9ACAR</name>
<dbReference type="STRING" id="299467.A0A443RWL5"/>
<evidence type="ECO:0000313" key="3">
    <source>
        <dbReference type="Proteomes" id="UP000288716"/>
    </source>
</evidence>
<dbReference type="OrthoDB" id="6150516at2759"/>
<dbReference type="PANTHER" id="PTHR43038">
    <property type="entry name" value="ATP-BINDING CASSETTE, SUB-FAMILY H, MEMBER 1"/>
    <property type="match status" value="1"/>
</dbReference>
<dbReference type="InterPro" id="IPR003439">
    <property type="entry name" value="ABC_transporter-like_ATP-bd"/>
</dbReference>
<comment type="caution">
    <text evidence="2">The sequence shown here is derived from an EMBL/GenBank/DDBJ whole genome shotgun (WGS) entry which is preliminary data.</text>
</comment>
<dbReference type="Gene3D" id="3.40.50.300">
    <property type="entry name" value="P-loop containing nucleotide triphosphate hydrolases"/>
    <property type="match status" value="1"/>
</dbReference>
<dbReference type="SUPFAM" id="SSF52540">
    <property type="entry name" value="P-loop containing nucleoside triphosphate hydrolases"/>
    <property type="match status" value="1"/>
</dbReference>
<protein>
    <submittedName>
        <fullName evidence="2">ABC-type transport system ATP-binding protein (Probable substrate zinc/manganese/metal ions)-like protein</fullName>
    </submittedName>
</protein>
<evidence type="ECO:0000259" key="1">
    <source>
        <dbReference type="Pfam" id="PF00005"/>
    </source>
</evidence>
<proteinExistence type="predicted"/>
<keyword evidence="3" id="KW-1185">Reference proteome</keyword>
<sequence length="71" mass="7587">MALVVENLNFSYTNRSILTNICMSVSKGSIYALLGPSGCGKTTFFKLIIGLNKPNSGSIHIFGYPPGSEES</sequence>
<feature type="domain" description="ABC transporter" evidence="1">
    <location>
        <begin position="18"/>
        <end position="64"/>
    </location>
</feature>
<accession>A0A443RWL5</accession>
<gene>
    <name evidence="2" type="ORF">B4U80_05544</name>
</gene>
<dbReference type="VEuPathDB" id="VectorBase:LDEU012466"/>
<dbReference type="AlphaFoldDB" id="A0A443RWL5"/>
<keyword evidence="2" id="KW-0547">Nucleotide-binding</keyword>
<evidence type="ECO:0000313" key="2">
    <source>
        <dbReference type="EMBL" id="RWS19574.1"/>
    </source>
</evidence>
<dbReference type="InterPro" id="IPR027417">
    <property type="entry name" value="P-loop_NTPase"/>
</dbReference>
<dbReference type="GO" id="GO:0016887">
    <property type="term" value="F:ATP hydrolysis activity"/>
    <property type="evidence" value="ECO:0007669"/>
    <property type="project" value="InterPro"/>
</dbReference>
<dbReference type="Pfam" id="PF00005">
    <property type="entry name" value="ABC_tran"/>
    <property type="match status" value="1"/>
</dbReference>
<dbReference type="GO" id="GO:0005524">
    <property type="term" value="F:ATP binding"/>
    <property type="evidence" value="ECO:0007669"/>
    <property type="project" value="UniProtKB-KW"/>
</dbReference>
<dbReference type="Proteomes" id="UP000288716">
    <property type="component" value="Unassembled WGS sequence"/>
</dbReference>
<feature type="non-terminal residue" evidence="2">
    <location>
        <position position="71"/>
    </location>
</feature>